<name>A0A2H0UK66_9BACT</name>
<evidence type="ECO:0000313" key="2">
    <source>
        <dbReference type="EMBL" id="PIR86797.1"/>
    </source>
</evidence>
<evidence type="ECO:0000313" key="3">
    <source>
        <dbReference type="Proteomes" id="UP000229526"/>
    </source>
</evidence>
<dbReference type="NCBIfam" id="TIGR02532">
    <property type="entry name" value="IV_pilin_GFxxxE"/>
    <property type="match status" value="1"/>
</dbReference>
<feature type="transmembrane region" description="Helical" evidence="1">
    <location>
        <begin position="52"/>
        <end position="73"/>
    </location>
</feature>
<dbReference type="Proteomes" id="UP000229526">
    <property type="component" value="Unassembled WGS sequence"/>
</dbReference>
<dbReference type="AlphaFoldDB" id="A0A2H0UK66"/>
<protein>
    <recommendedName>
        <fullName evidence="4">Prepilin-type N-terminal cleavage/methylation domain-containing protein</fullName>
    </recommendedName>
</protein>
<reference evidence="3" key="1">
    <citation type="submission" date="2017-09" db="EMBL/GenBank/DDBJ databases">
        <title>Depth-based differentiation of microbial function through sediment-hosted aquifers and enrichment of novel symbionts in the deep terrestrial subsurface.</title>
        <authorList>
            <person name="Probst A.J."/>
            <person name="Ladd B."/>
            <person name="Jarett J.K."/>
            <person name="Geller-Mcgrath D.E."/>
            <person name="Sieber C.M.K."/>
            <person name="Emerson J.B."/>
            <person name="Anantharaman K."/>
            <person name="Thomas B.C."/>
            <person name="Malmstrom R."/>
            <person name="Stieglmeier M."/>
            <person name="Klingl A."/>
            <person name="Woyke T."/>
            <person name="Ryan C.M."/>
            <person name="Banfield J.F."/>
        </authorList>
    </citation>
    <scope>NUCLEOTIDE SEQUENCE [LARGE SCALE GENOMIC DNA]</scope>
</reference>
<dbReference type="InterPro" id="IPR012902">
    <property type="entry name" value="N_methyl_site"/>
</dbReference>
<dbReference type="EMBL" id="PFBD01000025">
    <property type="protein sequence ID" value="PIR86797.1"/>
    <property type="molecule type" value="Genomic_DNA"/>
</dbReference>
<comment type="caution">
    <text evidence="2">The sequence shown here is derived from an EMBL/GenBank/DDBJ whole genome shotgun (WGS) entry which is preliminary data.</text>
</comment>
<evidence type="ECO:0000256" key="1">
    <source>
        <dbReference type="SAM" id="Phobius"/>
    </source>
</evidence>
<keyword evidence="1" id="KW-1133">Transmembrane helix</keyword>
<accession>A0A2H0UK66</accession>
<keyword evidence="1" id="KW-0812">Transmembrane</keyword>
<proteinExistence type="predicted"/>
<organism evidence="2 3">
    <name type="scientific">Candidatus Harrisonbacteria bacterium CG10_big_fil_rev_8_21_14_0_10_49_15</name>
    <dbReference type="NCBI Taxonomy" id="1974587"/>
    <lineage>
        <taxon>Bacteria</taxon>
        <taxon>Candidatus Harrisoniibacteriota</taxon>
    </lineage>
</organism>
<dbReference type="Pfam" id="PF07963">
    <property type="entry name" value="N_methyl"/>
    <property type="match status" value="1"/>
</dbReference>
<gene>
    <name evidence="2" type="ORF">COU11_03775</name>
</gene>
<evidence type="ECO:0008006" key="4">
    <source>
        <dbReference type="Google" id="ProtNLM"/>
    </source>
</evidence>
<keyword evidence="1" id="KW-0472">Membrane</keyword>
<sequence length="239" mass="26607">MRIFNFKFLPAGRQVQTMSEFFKHWKLKHWKLFRNWKLEIGNSQAGFTLVEILIAITIVSGVVIGLTAFIGYVQDASLRFSQSLTTQQQIQQTLQIMVPEIRSAAQSNIGAYPLATVSSTSLQFYSDIDADGLAELVHYYLDEDVFRKGVIKPSGDPLSYATSSLVVYDLVENMFLADPVFSYYADTVTSTASAPLASPVDILEVKMIRISLTANQGTQSSPSLVGVSDQVTIRNLRYK</sequence>